<dbReference type="InterPro" id="IPR003395">
    <property type="entry name" value="RecF/RecN/SMC_N"/>
</dbReference>
<feature type="domain" description="RecF/RecN/SMC N-terminal" evidence="7">
    <location>
        <begin position="813"/>
        <end position="1164"/>
    </location>
</feature>
<dbReference type="Gene3D" id="3.40.50.300">
    <property type="entry name" value="P-loop containing nucleotide triphosphate hydrolases"/>
    <property type="match status" value="2"/>
</dbReference>
<feature type="coiled-coil region" evidence="6">
    <location>
        <begin position="437"/>
        <end position="464"/>
    </location>
</feature>
<evidence type="ECO:0000256" key="1">
    <source>
        <dbReference type="ARBA" id="ARBA00022490"/>
    </source>
</evidence>
<dbReference type="GO" id="GO:0005524">
    <property type="term" value="F:ATP binding"/>
    <property type="evidence" value="ECO:0007669"/>
    <property type="project" value="UniProtKB-UniRule"/>
</dbReference>
<dbReference type="SUPFAM" id="SSF57997">
    <property type="entry name" value="Tropomyosin"/>
    <property type="match status" value="1"/>
</dbReference>
<dbReference type="PANTHER" id="PTHR43977">
    <property type="entry name" value="STRUCTURAL MAINTENANCE OF CHROMOSOMES PROTEIN 3"/>
    <property type="match status" value="1"/>
</dbReference>
<dbReference type="SUPFAM" id="SSF75553">
    <property type="entry name" value="Smc hinge domain"/>
    <property type="match status" value="1"/>
</dbReference>
<dbReference type="STRING" id="666681.M301_1381"/>
<evidence type="ECO:0000313" key="8">
    <source>
        <dbReference type="EMBL" id="ADI29764.1"/>
    </source>
</evidence>
<feature type="binding site" evidence="6">
    <location>
        <begin position="32"/>
        <end position="39"/>
    </location>
    <ligand>
        <name>ATP</name>
        <dbReference type="ChEBI" id="CHEBI:30616"/>
    </ligand>
</feature>
<proteinExistence type="inferred from homology"/>
<dbReference type="CDD" id="cd03278">
    <property type="entry name" value="ABC_SMC_barmotin"/>
    <property type="match status" value="1"/>
</dbReference>
<dbReference type="EMBL" id="CP002056">
    <property type="protein sequence ID" value="ADI29764.1"/>
    <property type="molecule type" value="Genomic_DNA"/>
</dbReference>
<dbReference type="InterPro" id="IPR024704">
    <property type="entry name" value="SMC"/>
</dbReference>
<dbReference type="SUPFAM" id="SSF52540">
    <property type="entry name" value="P-loop containing nucleoside triphosphate hydrolases"/>
    <property type="match status" value="1"/>
</dbReference>
<dbReference type="GO" id="GO:0016887">
    <property type="term" value="F:ATP hydrolysis activity"/>
    <property type="evidence" value="ECO:0007669"/>
    <property type="project" value="InterPro"/>
</dbReference>
<keyword evidence="9" id="KW-1185">Reference proteome</keyword>
<feature type="coiled-coil region" evidence="6">
    <location>
        <begin position="678"/>
        <end position="747"/>
    </location>
</feature>
<dbReference type="GO" id="GO:0005737">
    <property type="term" value="C:cytoplasm"/>
    <property type="evidence" value="ECO:0007669"/>
    <property type="project" value="UniProtKB-SubCell"/>
</dbReference>
<accession>D7DI79</accession>
<evidence type="ECO:0000259" key="7">
    <source>
        <dbReference type="Pfam" id="PF02463"/>
    </source>
</evidence>
<evidence type="ECO:0000256" key="4">
    <source>
        <dbReference type="ARBA" id="ARBA00023054"/>
    </source>
</evidence>
<evidence type="ECO:0000256" key="3">
    <source>
        <dbReference type="ARBA" id="ARBA00022840"/>
    </source>
</evidence>
<dbReference type="GO" id="GO:0006260">
    <property type="term" value="P:DNA replication"/>
    <property type="evidence" value="ECO:0007669"/>
    <property type="project" value="UniProtKB-UniRule"/>
</dbReference>
<keyword evidence="4 6" id="KW-0175">Coiled coil</keyword>
<dbReference type="AlphaFoldDB" id="D7DI79"/>
<keyword evidence="3 6" id="KW-0067">ATP-binding</keyword>
<gene>
    <name evidence="6" type="primary">smc</name>
    <name evidence="8" type="ordered locus">M301_1381</name>
</gene>
<feature type="coiled-coil region" evidence="6">
    <location>
        <begin position="170"/>
        <end position="211"/>
    </location>
</feature>
<evidence type="ECO:0000256" key="6">
    <source>
        <dbReference type="HAMAP-Rule" id="MF_01894"/>
    </source>
</evidence>
<dbReference type="GO" id="GO:0007059">
    <property type="term" value="P:chromosome segregation"/>
    <property type="evidence" value="ECO:0007669"/>
    <property type="project" value="UniProtKB-UniRule"/>
</dbReference>
<dbReference type="InterPro" id="IPR011890">
    <property type="entry name" value="SMC_prok"/>
</dbReference>
<dbReference type="GO" id="GO:0005694">
    <property type="term" value="C:chromosome"/>
    <property type="evidence" value="ECO:0007669"/>
    <property type="project" value="InterPro"/>
</dbReference>
<comment type="domain">
    <text evidence="6">Contains large globular domains required for ATP hydrolysis at each terminus and a third globular domain forming a flexible hinge near the middle of the molecule. These domains are separated by coiled-coil structures.</text>
</comment>
<name>D7DI79_METV0</name>
<dbReference type="PIRSF" id="PIRSF005719">
    <property type="entry name" value="SMC"/>
    <property type="match status" value="1"/>
</dbReference>
<reference evidence="8 9" key="2">
    <citation type="journal article" date="2011" name="J. Bacteriol.">
        <title>Genomes of three methylotrophs from a single niche uncover genetic and metabolic divergence of Methylophilaceae.</title>
        <authorList>
            <person name="Lapidus A."/>
            <person name="Clum A."/>
            <person name="Labutti K."/>
            <person name="Kaluzhnaya M.G."/>
            <person name="Lim S."/>
            <person name="Beck D.A."/>
            <person name="Glavina Del Rio T."/>
            <person name="Nolan M."/>
            <person name="Mavromatis K."/>
            <person name="Huntemann M."/>
            <person name="Lucas S."/>
            <person name="Lidstrom M.E."/>
            <person name="Ivanova N."/>
            <person name="Chistoserdova L."/>
        </authorList>
    </citation>
    <scope>NUCLEOTIDE SEQUENCE [LARGE SCALE GENOMIC DNA]</scope>
    <source>
        <strain evidence="8 9">301</strain>
    </source>
</reference>
<reference evidence="9" key="1">
    <citation type="submission" date="2010-05" db="EMBL/GenBank/DDBJ databases">
        <title>Complete sequence of Methylotenera sp. 301.</title>
        <authorList>
            <person name="Lucas S."/>
            <person name="Copeland A."/>
            <person name="Lapidus A."/>
            <person name="Cheng J.-F."/>
            <person name="Bruce D."/>
            <person name="Goodwin L."/>
            <person name="Pitluck S."/>
            <person name="Clum A."/>
            <person name="Land M."/>
            <person name="Hauser L."/>
            <person name="Kyrpides N."/>
            <person name="Ivanova N."/>
            <person name="Chistoservova L."/>
            <person name="Kalyuzhnaya M."/>
            <person name="Woyke T."/>
        </authorList>
    </citation>
    <scope>NUCLEOTIDE SEQUENCE [LARGE SCALE GENOMIC DNA]</scope>
    <source>
        <strain evidence="9">301</strain>
    </source>
</reference>
<dbReference type="GO" id="GO:0007062">
    <property type="term" value="P:sister chromatid cohesion"/>
    <property type="evidence" value="ECO:0007669"/>
    <property type="project" value="InterPro"/>
</dbReference>
<evidence type="ECO:0000256" key="2">
    <source>
        <dbReference type="ARBA" id="ARBA00022741"/>
    </source>
</evidence>
<keyword evidence="2 6" id="KW-0547">Nucleotide-binding</keyword>
<feature type="coiled-coil region" evidence="6">
    <location>
        <begin position="237"/>
        <end position="355"/>
    </location>
</feature>
<dbReference type="NCBIfam" id="TIGR02168">
    <property type="entry name" value="SMC_prok_B"/>
    <property type="match status" value="1"/>
</dbReference>
<dbReference type="GO" id="GO:0030261">
    <property type="term" value="P:chromosome condensation"/>
    <property type="evidence" value="ECO:0007669"/>
    <property type="project" value="InterPro"/>
</dbReference>
<dbReference type="Pfam" id="PF02463">
    <property type="entry name" value="SMC_N"/>
    <property type="match status" value="2"/>
</dbReference>
<keyword evidence="5 6" id="KW-0238">DNA-binding</keyword>
<dbReference type="eggNOG" id="COG1196">
    <property type="taxonomic scope" value="Bacteria"/>
</dbReference>
<organism evidence="8 9">
    <name type="scientific">Methylotenera versatilis (strain 301)</name>
    <dbReference type="NCBI Taxonomy" id="666681"/>
    <lineage>
        <taxon>Bacteria</taxon>
        <taxon>Pseudomonadati</taxon>
        <taxon>Pseudomonadota</taxon>
        <taxon>Betaproteobacteria</taxon>
        <taxon>Nitrosomonadales</taxon>
        <taxon>Methylophilaceae</taxon>
        <taxon>Methylotenera</taxon>
    </lineage>
</organism>
<protein>
    <recommendedName>
        <fullName evidence="6">Chromosome partition protein Smc</fullName>
    </recommendedName>
</protein>
<dbReference type="HAMAP" id="MF_01894">
    <property type="entry name" value="Smc_prok"/>
    <property type="match status" value="1"/>
</dbReference>
<comment type="subunit">
    <text evidence="6">Homodimer.</text>
</comment>
<dbReference type="InterPro" id="IPR036277">
    <property type="entry name" value="SMC_hinge_sf"/>
</dbReference>
<dbReference type="Proteomes" id="UP000000383">
    <property type="component" value="Chromosome"/>
</dbReference>
<dbReference type="GO" id="GO:0003677">
    <property type="term" value="F:DNA binding"/>
    <property type="evidence" value="ECO:0007669"/>
    <property type="project" value="UniProtKB-UniRule"/>
</dbReference>
<comment type="subcellular location">
    <subcellularLocation>
        <location evidence="6">Cytoplasm</location>
    </subcellularLocation>
</comment>
<dbReference type="RefSeq" id="WP_013148078.1">
    <property type="nucleotide sequence ID" value="NC_014207.1"/>
</dbReference>
<evidence type="ECO:0000256" key="5">
    <source>
        <dbReference type="ARBA" id="ARBA00023125"/>
    </source>
</evidence>
<sequence>MRLTHLKLAGFKSFVDPTTLHIHGQRVGVVGPNGCGKSNVMESVRWVLGESSAKEMRGDSMDAVIFNGSGNRKPISRASVELIFDNSLGGATGEWSQYAEISVKRVIERDKGSTYYINNTVVRRRDVADLFLGTGLGGRAYAIIGQNTINRIVEAKPEELRIFLEEAAGISKYKERRRETELRLRDTRENLIRVEDILRELDKQIARLQSQAVVAAEYHRLQAALTITKGQVWLLKKRDASAQWEKAQRQVEKLVNELEAQMASLRSNESALEVARQKNFSATEAVNQAQAKYYEANAEVSNLENQVKNTADARERMQLQLQQINTQLEKNITQQSNLQESLLNAQNELNLANTDFSAVELLVEEAREAVPALSGRYQQALTAFNASQAALTHAEQRLKLEQANIGHIARTITETNEHLQRLQQNLNGIQFPADEVLAEKEQQLAKAEAEIASLEKHAAEVLQNEQALNLSLKASRDNHLVQQRELNLLEAEIGSLNKIQQTMRNGNNEAALSSWLKNAGLDNNARIWQKVSIKAGWETALESALGARLNALTTAEISENNGLPASRPPSALSLAITSELAAANNAAASPQQNSLYSLMEKITPDLQAVLQDWLAGAYVLEEGVDANAARKGLAYGEYLVNKQGDIYTAQSVTYFGAQSILHGVLERQAQLDALVKKLPDLQKSLVVATNKVTELEQQLQTLRHEHQTRSLQLKTVTQQAHQLSMALQQLKQQQSNALQREKTLQADIALTSQKLVKLKAETALKEQLVTEISQGFQQLQHEKDAADKNRQQTELAFNEARNQLQSLERAHQEKSFNIKLNNNNINELNNKINHLLEENTSLKLRCNEVEATLAATKMEALKANLETAINNKQQQELTFVNARNQMSDCEQALQQQERMRMQNEQLLHPLRDKLEASRLSEQEARLYFEQCQAELSASQLSEAELTEHLTANGGESKLKVIDLESKRDKLVLDIEELGAVNLAAIQELETEQTRKQYLDSQCKDLTDASETLEDAIRKIDKETRGRLQATFDEANRHFMELFTTLFGGGQARLELLGEEILDTGMQVFAQPPGKKNSTIHLLSGGEKALTALALVFALFRLNPAPFCLMDEVDAPLDDSNTERFCSMVKKMSEKTQFLYVSHNKITMEMAQQLIGVTMQESGVSRIVDVDMEAAVRMMEEVAV</sequence>
<evidence type="ECO:0000313" key="9">
    <source>
        <dbReference type="Proteomes" id="UP000000383"/>
    </source>
</evidence>
<dbReference type="OrthoDB" id="9808768at2"/>
<dbReference type="InterPro" id="IPR027417">
    <property type="entry name" value="P-loop_NTPase"/>
</dbReference>
<feature type="coiled-coil region" evidence="6">
    <location>
        <begin position="776"/>
        <end position="899"/>
    </location>
</feature>
<dbReference type="HOGENOM" id="CLU_001042_2_2_4"/>
<feature type="domain" description="RecF/RecN/SMC N-terminal" evidence="7">
    <location>
        <begin position="3"/>
        <end position="137"/>
    </location>
</feature>
<comment type="function">
    <text evidence="6">Required for chromosome condensation and partitioning.</text>
</comment>
<dbReference type="KEGG" id="meh:M301_1381"/>
<comment type="similarity">
    <text evidence="6">Belongs to the SMC family.</text>
</comment>
<keyword evidence="1 6" id="KW-0963">Cytoplasm</keyword>